<name>A0ABV1NYV1_9ACTN</name>
<proteinExistence type="predicted"/>
<organism evidence="2 3">
    <name type="scientific">Nocardioides kribbensis</name>
    <dbReference type="NCBI Taxonomy" id="305517"/>
    <lineage>
        <taxon>Bacteria</taxon>
        <taxon>Bacillati</taxon>
        <taxon>Actinomycetota</taxon>
        <taxon>Actinomycetes</taxon>
        <taxon>Propionibacteriales</taxon>
        <taxon>Nocardioidaceae</taxon>
        <taxon>Nocardioides</taxon>
    </lineage>
</organism>
<accession>A0ABV1NYV1</accession>
<dbReference type="Proteomes" id="UP001482520">
    <property type="component" value="Unassembled WGS sequence"/>
</dbReference>
<keyword evidence="3" id="KW-1185">Reference proteome</keyword>
<reference evidence="2 3" key="1">
    <citation type="submission" date="2024-02" db="EMBL/GenBank/DDBJ databases">
        <title>Full genome sequence of Nocardioides kribbensis.</title>
        <authorList>
            <person name="Poletto B.L."/>
            <person name="Silva G."/>
            <person name="Galante D."/>
            <person name="Campos K.R."/>
            <person name="Santos M.B.N."/>
            <person name="Sacchi C.T."/>
        </authorList>
    </citation>
    <scope>NUCLEOTIDE SEQUENCE [LARGE SCALE GENOMIC DNA]</scope>
    <source>
        <strain evidence="2 3">O4R</strain>
    </source>
</reference>
<dbReference type="RefSeq" id="WP_349804619.1">
    <property type="nucleotide sequence ID" value="NZ_JBEGDP010000010.1"/>
</dbReference>
<evidence type="ECO:0000256" key="1">
    <source>
        <dbReference type="SAM" id="MobiDB-lite"/>
    </source>
</evidence>
<evidence type="ECO:0000313" key="3">
    <source>
        <dbReference type="Proteomes" id="UP001482520"/>
    </source>
</evidence>
<comment type="caution">
    <text evidence="2">The sequence shown here is derived from an EMBL/GenBank/DDBJ whole genome shotgun (WGS) entry which is preliminary data.</text>
</comment>
<gene>
    <name evidence="2" type="ORF">V6R90_10460</name>
</gene>
<feature type="region of interest" description="Disordered" evidence="1">
    <location>
        <begin position="1"/>
        <end position="30"/>
    </location>
</feature>
<evidence type="ECO:0000313" key="2">
    <source>
        <dbReference type="EMBL" id="MEQ7847701.1"/>
    </source>
</evidence>
<protein>
    <submittedName>
        <fullName evidence="2">Uncharacterized protein</fullName>
    </submittedName>
</protein>
<sequence length="86" mass="9370">MSDLGHGTNQDMTRRPPGGSNIAPSDVGPVKHVWVRQEDGSRVPGLLWQWRRGEAGWEGLVVCPDTTRGGQAIMQGWLPAERLGPV</sequence>
<dbReference type="EMBL" id="JBEGDP010000010">
    <property type="protein sequence ID" value="MEQ7847701.1"/>
    <property type="molecule type" value="Genomic_DNA"/>
</dbReference>